<dbReference type="AlphaFoldDB" id="A0A8T9T5G2"/>
<keyword evidence="13" id="KW-0675">Receptor</keyword>
<dbReference type="FunFam" id="2.60.40.1120:FF:000003">
    <property type="entry name" value="Outer membrane protein Omp121"/>
    <property type="match status" value="1"/>
</dbReference>
<dbReference type="InterPro" id="IPR037066">
    <property type="entry name" value="Plug_dom_sf"/>
</dbReference>
<feature type="domain" description="TonB-dependent receptor plug" evidence="12">
    <location>
        <begin position="215"/>
        <end position="328"/>
    </location>
</feature>
<evidence type="ECO:0000259" key="12">
    <source>
        <dbReference type="Pfam" id="PF07715"/>
    </source>
</evidence>
<dbReference type="RefSeq" id="WP_245096991.1">
    <property type="nucleotide sequence ID" value="NZ_CP095053.1"/>
</dbReference>
<gene>
    <name evidence="13" type="ORF">MUN82_09545</name>
</gene>
<evidence type="ECO:0000256" key="5">
    <source>
        <dbReference type="ARBA" id="ARBA00022692"/>
    </source>
</evidence>
<dbReference type="FunFam" id="2.170.130.10:FF:000008">
    <property type="entry name" value="SusC/RagA family TonB-linked outer membrane protein"/>
    <property type="match status" value="1"/>
</dbReference>
<keyword evidence="4" id="KW-0410">Iron transport</keyword>
<dbReference type="InterPro" id="IPR023997">
    <property type="entry name" value="TonB-dep_OMP_SusC/RagA_CS"/>
</dbReference>
<dbReference type="Gene3D" id="2.40.170.20">
    <property type="entry name" value="TonB-dependent receptor, beta-barrel domain"/>
    <property type="match status" value="1"/>
</dbReference>
<evidence type="ECO:0000313" key="13">
    <source>
        <dbReference type="EMBL" id="UOR07326.1"/>
    </source>
</evidence>
<dbReference type="Pfam" id="PF07715">
    <property type="entry name" value="Plug"/>
    <property type="match status" value="1"/>
</dbReference>
<evidence type="ECO:0000256" key="8">
    <source>
        <dbReference type="ARBA" id="ARBA00023077"/>
    </source>
</evidence>
<proteinExistence type="inferred from homology"/>
<keyword evidence="6" id="KW-0408">Iron</keyword>
<evidence type="ECO:0000256" key="9">
    <source>
        <dbReference type="ARBA" id="ARBA00023136"/>
    </source>
</evidence>
<dbReference type="EMBL" id="CP095053">
    <property type="protein sequence ID" value="UOR07326.1"/>
    <property type="molecule type" value="Genomic_DNA"/>
</dbReference>
<evidence type="ECO:0000256" key="11">
    <source>
        <dbReference type="PROSITE-ProRule" id="PRU01360"/>
    </source>
</evidence>
<evidence type="ECO:0000256" key="1">
    <source>
        <dbReference type="ARBA" id="ARBA00004571"/>
    </source>
</evidence>
<dbReference type="NCBIfam" id="TIGR04056">
    <property type="entry name" value="OMP_RagA_SusC"/>
    <property type="match status" value="1"/>
</dbReference>
<keyword evidence="9 11" id="KW-0472">Membrane</keyword>
<keyword evidence="14" id="KW-1185">Reference proteome</keyword>
<comment type="similarity">
    <text evidence="11">Belongs to the TonB-dependent receptor family.</text>
</comment>
<dbReference type="InterPro" id="IPR008969">
    <property type="entry name" value="CarboxyPept-like_regulatory"/>
</dbReference>
<dbReference type="InterPro" id="IPR036942">
    <property type="entry name" value="Beta-barrel_TonB_sf"/>
</dbReference>
<dbReference type="Gene3D" id="2.60.40.1120">
    <property type="entry name" value="Carboxypeptidase-like, regulatory domain"/>
    <property type="match status" value="1"/>
</dbReference>
<accession>A0A8T9T5G2</accession>
<keyword evidence="7" id="KW-0406">Ion transport</keyword>
<keyword evidence="5 11" id="KW-0812">Transmembrane</keyword>
<keyword evidence="8" id="KW-0798">TonB box</keyword>
<dbReference type="SUPFAM" id="SSF56935">
    <property type="entry name" value="Porins"/>
    <property type="match status" value="1"/>
</dbReference>
<protein>
    <submittedName>
        <fullName evidence="13">TonB-dependent receptor</fullName>
    </submittedName>
</protein>
<dbReference type="GO" id="GO:0006826">
    <property type="term" value="P:iron ion transport"/>
    <property type="evidence" value="ECO:0007669"/>
    <property type="project" value="UniProtKB-KW"/>
</dbReference>
<dbReference type="PROSITE" id="PS52016">
    <property type="entry name" value="TONB_DEPENDENT_REC_3"/>
    <property type="match status" value="1"/>
</dbReference>
<reference evidence="13 14" key="1">
    <citation type="submission" date="2022-04" db="EMBL/GenBank/DDBJ databases">
        <title>Hymenobacter sp. isolated from the air.</title>
        <authorList>
            <person name="Won M."/>
            <person name="Lee C.-M."/>
            <person name="Woen H.-Y."/>
            <person name="Kwon S.-W."/>
        </authorList>
    </citation>
    <scope>NUCLEOTIDE SEQUENCE [LARGE SCALE GENOMIC DNA]</scope>
    <source>
        <strain evidence="14">5413 J-13</strain>
    </source>
</reference>
<keyword evidence="2 11" id="KW-0813">Transport</keyword>
<dbReference type="PANTHER" id="PTHR32552">
    <property type="entry name" value="FERRICHROME IRON RECEPTOR-RELATED"/>
    <property type="match status" value="1"/>
</dbReference>
<dbReference type="SUPFAM" id="SSF49464">
    <property type="entry name" value="Carboxypeptidase regulatory domain-like"/>
    <property type="match status" value="1"/>
</dbReference>
<dbReference type="KEGG" id="haei:MUN82_09545"/>
<organism evidence="13 14">
    <name type="scientific">Hymenobacter aerilatus</name>
    <dbReference type="NCBI Taxonomy" id="2932251"/>
    <lineage>
        <taxon>Bacteria</taxon>
        <taxon>Pseudomonadati</taxon>
        <taxon>Bacteroidota</taxon>
        <taxon>Cytophagia</taxon>
        <taxon>Cytophagales</taxon>
        <taxon>Hymenobacteraceae</taxon>
        <taxon>Hymenobacter</taxon>
    </lineage>
</organism>
<dbReference type="InterPro" id="IPR023996">
    <property type="entry name" value="TonB-dep_OMP_SusC/RagA"/>
</dbReference>
<comment type="subcellular location">
    <subcellularLocation>
        <location evidence="1 11">Cell outer membrane</location>
        <topology evidence="1 11">Multi-pass membrane protein</topology>
    </subcellularLocation>
</comment>
<dbReference type="InterPro" id="IPR012910">
    <property type="entry name" value="Plug_dom"/>
</dbReference>
<dbReference type="PANTHER" id="PTHR32552:SF81">
    <property type="entry name" value="TONB-DEPENDENT OUTER MEMBRANE RECEPTOR"/>
    <property type="match status" value="1"/>
</dbReference>
<evidence type="ECO:0000256" key="7">
    <source>
        <dbReference type="ARBA" id="ARBA00023065"/>
    </source>
</evidence>
<evidence type="ECO:0000256" key="6">
    <source>
        <dbReference type="ARBA" id="ARBA00023004"/>
    </source>
</evidence>
<evidence type="ECO:0000256" key="4">
    <source>
        <dbReference type="ARBA" id="ARBA00022496"/>
    </source>
</evidence>
<dbReference type="Pfam" id="PF13715">
    <property type="entry name" value="CarbopepD_reg_2"/>
    <property type="match status" value="1"/>
</dbReference>
<evidence type="ECO:0000256" key="10">
    <source>
        <dbReference type="ARBA" id="ARBA00023237"/>
    </source>
</evidence>
<evidence type="ECO:0000256" key="3">
    <source>
        <dbReference type="ARBA" id="ARBA00022452"/>
    </source>
</evidence>
<name>A0A8T9T5G2_9BACT</name>
<evidence type="ECO:0000313" key="14">
    <source>
        <dbReference type="Proteomes" id="UP000829925"/>
    </source>
</evidence>
<dbReference type="GO" id="GO:0009279">
    <property type="term" value="C:cell outer membrane"/>
    <property type="evidence" value="ECO:0007669"/>
    <property type="project" value="UniProtKB-SubCell"/>
</dbReference>
<dbReference type="Gene3D" id="2.170.130.10">
    <property type="entry name" value="TonB-dependent receptor, plug domain"/>
    <property type="match status" value="1"/>
</dbReference>
<dbReference type="NCBIfam" id="TIGR04057">
    <property type="entry name" value="SusC_RagA_signa"/>
    <property type="match status" value="1"/>
</dbReference>
<keyword evidence="3 11" id="KW-1134">Transmembrane beta strand</keyword>
<dbReference type="Proteomes" id="UP000829925">
    <property type="component" value="Chromosome"/>
</dbReference>
<dbReference type="InterPro" id="IPR039426">
    <property type="entry name" value="TonB-dep_rcpt-like"/>
</dbReference>
<keyword evidence="10 11" id="KW-0998">Cell outer membrane</keyword>
<sequence>MSSLLQIPPLGIRFKRAVLLQLFGLLLTTSITWARPVLSQEILSQPVTVQANNETVKTLLGQLEAQTNTHFMYSPQVIKATRRVSVKAVNQPLVEVLRTILSPVAVKYEVVDNGIVLQPALQADITVTGRVLDEKGAGLPGVNVVAKGTSNGTQTDVEGNYSLTVPDNATLTFSFIGYNTQEVPVGGRTAINITMGADTKTLNEVVVVGYGTQRKADVTGAIGSVKAEEIANRPVANAEQALQGKVAGVTITSNSGAPGAAPNIRIRGVTSVRTAGDDNNAANQPLFVVDGMFTNNIQFLSPYDIASIEVLKDASSLAIYGVRGANGVIIVTTKKGKSGKARITLNAYAGYQEIAKQVKMANASEYQTLLNEAILNTTPNSTNLFRGPGYDFGGGVNWFDEVLRKGVIQDYQLSASGGSEKSTYSISGGYNKQQGIVKGQDFERINFRVNNEYKLTDRVRVGANVAISRIQENITPGSVFDNAYNADPAQQVFNPTTGNYSYSLNQNVANPVAQLAYNNERNKGGRLIGNVFAEANLLKNLTFRTSFGTDLGYTENRVYAPVYFVSQNQRNDRSRLERRTDTNSTWLWENTLTYDTQFGDDHRLTLLAGYTMQRDQNESLFGQRNDVPGYDDDLWYLNVGNAQGNIANNSASEYAFQSGLARANYAFKDRYLVTATFRADGSSRFSQGDRWGYFPALGLGWRLSEEDFIKDLGVFDNLKLRASYGVVGNVNVPSYQYYARINNNLNAIFGPGESLNIGKTETNPTVSQIRWEKINQLDIGFEMAFLENRLTFEADYFDRRTNDLVTQVPVSVGALYRNIGTVDNKGFEFTLGWRGDVKEEFTYGVNANLSTLRNNIVSLGNGGQPIIGGSLGNGNVVTRSGVNTSIGEFYGYDVIGIFQTADEVAAAPNQPGGKAPGELRFRDVNGDGVVDQNDRVSLGSPIPNLTYALNTNAAYKGFDIAVDLQGVAGNKIYNGKKAVRFTNENFEASRLDRWTPSNPSTTEPRVSNVIPQVSSYFIESGAFLRFRTIQLGYTIPRAITESFGVGGIRFYINALNPFTFTNYSGFSPEVGGNDAARGIERVVVPVTRSYNAGVNISL</sequence>
<evidence type="ECO:0000256" key="2">
    <source>
        <dbReference type="ARBA" id="ARBA00022448"/>
    </source>
</evidence>